<dbReference type="AlphaFoldDB" id="A0A0M3HRR9"/>
<evidence type="ECO:0000313" key="2">
    <source>
        <dbReference type="WBParaSite" id="ALUE_0000504801-mRNA-1"/>
    </source>
</evidence>
<dbReference type="Proteomes" id="UP000036681">
    <property type="component" value="Unplaced"/>
</dbReference>
<sequence length="177" mass="20106">MHCGRHHVNGYLAVKSYLESCVTRYVGSMQSQSDTIPVQGHVDITSMQCYQSRCARTFEETNTYVRNSLMQEGSPGLFTYASSPYSPYNSSRCHYDSTCCQWAESRPCIAKSRRALRWPCFIGMDHHIAKGRSSSTANEARKEGIFAASDIVLSALFLFNKAREKIRWYIEGKANYV</sequence>
<accession>A0A0M3HRR9</accession>
<protein>
    <submittedName>
        <fullName evidence="2">G_PROTEIN_RECEP_F2_3 domain-containing protein</fullName>
    </submittedName>
</protein>
<organism evidence="1 2">
    <name type="scientific">Ascaris lumbricoides</name>
    <name type="common">Giant roundworm</name>
    <dbReference type="NCBI Taxonomy" id="6252"/>
    <lineage>
        <taxon>Eukaryota</taxon>
        <taxon>Metazoa</taxon>
        <taxon>Ecdysozoa</taxon>
        <taxon>Nematoda</taxon>
        <taxon>Chromadorea</taxon>
        <taxon>Rhabditida</taxon>
        <taxon>Spirurina</taxon>
        <taxon>Ascaridomorpha</taxon>
        <taxon>Ascaridoidea</taxon>
        <taxon>Ascarididae</taxon>
        <taxon>Ascaris</taxon>
    </lineage>
</organism>
<evidence type="ECO:0000313" key="1">
    <source>
        <dbReference type="Proteomes" id="UP000036681"/>
    </source>
</evidence>
<name>A0A0M3HRR9_ASCLU</name>
<dbReference type="WBParaSite" id="ALUE_0000504801-mRNA-1">
    <property type="protein sequence ID" value="ALUE_0000504801-mRNA-1"/>
    <property type="gene ID" value="ALUE_0000504801"/>
</dbReference>
<reference evidence="2" key="1">
    <citation type="submission" date="2017-02" db="UniProtKB">
        <authorList>
            <consortium name="WormBaseParasite"/>
        </authorList>
    </citation>
    <scope>IDENTIFICATION</scope>
</reference>
<proteinExistence type="predicted"/>
<keyword evidence="1" id="KW-1185">Reference proteome</keyword>